<dbReference type="OrthoDB" id="6968353at2"/>
<evidence type="ECO:0000313" key="3">
    <source>
        <dbReference type="Proteomes" id="UP000278886"/>
    </source>
</evidence>
<keyword evidence="3" id="KW-1185">Reference proteome</keyword>
<dbReference type="RefSeq" id="WP_120763508.1">
    <property type="nucleotide sequence ID" value="NZ_CP032630.1"/>
</dbReference>
<feature type="chain" id="PRO_5038642902" evidence="1">
    <location>
        <begin position="27"/>
        <end position="508"/>
    </location>
</feature>
<evidence type="ECO:0000313" key="2">
    <source>
        <dbReference type="EMBL" id="AYF99139.1"/>
    </source>
</evidence>
<protein>
    <submittedName>
        <fullName evidence="2">Uncharacterized protein</fullName>
    </submittedName>
</protein>
<sequence>MRAPVVSGVILVAAVLLLAGCTAPPAPEPEPDWGLSQVADPLPLEQLAAFSGVVMLNTDADCTGTLVDTGVPDGPAWVLTNGHCAGDLGRFDQQTTIGAAGVGHAVFLRAAGNLDATYSRDVVEVGYSTMRFTDTALVRLEGTLGELQALGLRAVPIADDEPAPGDEVVNVGVPVQHLDEDDRVLRRGECTLGEQQTLIEGSWTWFGAWANDCPGIVQGSSGSPLLRLASDGTPEAIVAVINTTTAGASRDIGGPCFLQQPCEMHDGEARLVVDTSYAQSVAGIGRCLDAATGELTFGEGCPLPRGDVWVEFGGGPFRGGDLPDGVGRLPRVSLIGEEAGTVRTALVPFGDGRACLDPETYAGAEQHDLPQAGERWEVVGLELPVTLPEVEGRYHLCAVRGEAYDRAAAVLFEVDRTPPRYPASAEVLRGDDGSVFVQPHFNPPEIGSVRFTWGPKGEVDCTDTAAFEDFLIVPVAIAPDELPATYCLYGMDFAGNPSEVTVIDIPRS</sequence>
<dbReference type="Pfam" id="PF13365">
    <property type="entry name" value="Trypsin_2"/>
    <property type="match status" value="1"/>
</dbReference>
<dbReference type="SUPFAM" id="SSF50494">
    <property type="entry name" value="Trypsin-like serine proteases"/>
    <property type="match status" value="1"/>
</dbReference>
<dbReference type="InterPro" id="IPR009003">
    <property type="entry name" value="Peptidase_S1_PA"/>
</dbReference>
<organism evidence="2 3">
    <name type="scientific">Protaetiibacter intestinalis</name>
    <dbReference type="NCBI Taxonomy" id="2419774"/>
    <lineage>
        <taxon>Bacteria</taxon>
        <taxon>Bacillati</taxon>
        <taxon>Actinomycetota</taxon>
        <taxon>Actinomycetes</taxon>
        <taxon>Micrococcales</taxon>
        <taxon>Microbacteriaceae</taxon>
        <taxon>Protaetiibacter</taxon>
    </lineage>
</organism>
<proteinExistence type="predicted"/>
<dbReference type="AlphaFoldDB" id="A0A387BE09"/>
<feature type="signal peptide" evidence="1">
    <location>
        <begin position="1"/>
        <end position="26"/>
    </location>
</feature>
<dbReference type="EMBL" id="CP032630">
    <property type="protein sequence ID" value="AYF99139.1"/>
    <property type="molecule type" value="Genomic_DNA"/>
</dbReference>
<evidence type="ECO:0000256" key="1">
    <source>
        <dbReference type="SAM" id="SignalP"/>
    </source>
</evidence>
<keyword evidence="1" id="KW-0732">Signal</keyword>
<reference evidence="3" key="1">
    <citation type="submission" date="2018-09" db="EMBL/GenBank/DDBJ databases">
        <title>Genome sequencing of strain 2DFWR-13.</title>
        <authorList>
            <person name="Heo J."/>
            <person name="Kim S.-J."/>
            <person name="Kwon S.-W."/>
        </authorList>
    </citation>
    <scope>NUCLEOTIDE SEQUENCE [LARGE SCALE GENOMIC DNA]</scope>
    <source>
        <strain evidence="3">2DFWR-13</strain>
    </source>
</reference>
<dbReference type="PROSITE" id="PS51257">
    <property type="entry name" value="PROKAR_LIPOPROTEIN"/>
    <property type="match status" value="1"/>
</dbReference>
<dbReference type="KEGG" id="lyd:D7I47_13310"/>
<accession>A0A387BE09</accession>
<name>A0A387BE09_9MICO</name>
<dbReference type="Proteomes" id="UP000278886">
    <property type="component" value="Chromosome"/>
</dbReference>
<gene>
    <name evidence="2" type="ORF">D7I47_13310</name>
</gene>